<keyword evidence="3" id="KW-1185">Reference proteome</keyword>
<dbReference type="PROSITE" id="PS51186">
    <property type="entry name" value="GNAT"/>
    <property type="match status" value="1"/>
</dbReference>
<dbReference type="EMBL" id="BSPX01000106">
    <property type="protein sequence ID" value="GLT24571.1"/>
    <property type="molecule type" value="Genomic_DNA"/>
</dbReference>
<proteinExistence type="predicted"/>
<dbReference type="Pfam" id="PF13302">
    <property type="entry name" value="Acetyltransf_3"/>
    <property type="match status" value="1"/>
</dbReference>
<dbReference type="PANTHER" id="PTHR43441:SF2">
    <property type="entry name" value="FAMILY ACETYLTRANSFERASE, PUTATIVE (AFU_ORTHOLOGUE AFUA_7G00850)-RELATED"/>
    <property type="match status" value="1"/>
</dbReference>
<dbReference type="PANTHER" id="PTHR43441">
    <property type="entry name" value="RIBOSOMAL-PROTEIN-SERINE ACETYLTRANSFERASE"/>
    <property type="match status" value="1"/>
</dbReference>
<reference evidence="3" key="1">
    <citation type="journal article" date="2019" name="Int. J. Syst. Evol. Microbiol.">
        <title>The Global Catalogue of Microorganisms (GCM) 10K type strain sequencing project: providing services to taxonomists for standard genome sequencing and annotation.</title>
        <authorList>
            <consortium name="The Broad Institute Genomics Platform"/>
            <consortium name="The Broad Institute Genome Sequencing Center for Infectious Disease"/>
            <person name="Wu L."/>
            <person name="Ma J."/>
        </authorList>
    </citation>
    <scope>NUCLEOTIDE SEQUENCE [LARGE SCALE GENOMIC DNA]</scope>
    <source>
        <strain evidence="3">NBRC 102407</strain>
    </source>
</reference>
<organism evidence="2 3">
    <name type="scientific">Zoogloea oryzae</name>
    <dbReference type="NCBI Taxonomy" id="310767"/>
    <lineage>
        <taxon>Bacteria</taxon>
        <taxon>Pseudomonadati</taxon>
        <taxon>Pseudomonadota</taxon>
        <taxon>Betaproteobacteria</taxon>
        <taxon>Rhodocyclales</taxon>
        <taxon>Zoogloeaceae</taxon>
        <taxon>Zoogloea</taxon>
    </lineage>
</organism>
<comment type="caution">
    <text evidence="2">The sequence shown here is derived from an EMBL/GenBank/DDBJ whole genome shotgun (WGS) entry which is preliminary data.</text>
</comment>
<dbReference type="Proteomes" id="UP001157167">
    <property type="component" value="Unassembled WGS sequence"/>
</dbReference>
<evidence type="ECO:0000313" key="2">
    <source>
        <dbReference type="EMBL" id="GLT24571.1"/>
    </source>
</evidence>
<dbReference type="Gene3D" id="3.40.630.30">
    <property type="match status" value="1"/>
</dbReference>
<evidence type="ECO:0000313" key="3">
    <source>
        <dbReference type="Proteomes" id="UP001157167"/>
    </source>
</evidence>
<feature type="domain" description="N-acetyltransferase" evidence="1">
    <location>
        <begin position="46"/>
        <end position="190"/>
    </location>
</feature>
<sequence length="239" mass="25710">MTCTNALGQPVGAPLPDWTPPPPPAATLLFGRYCRLDPLDANRHGAALYAAFTADRTGANWTYLPYGPFANEAAFSAWIASVAGGSDPLFFAVIDGQGQAVGIVSYLRITPAHGCIEIGHLHFSEALKHTPAATEALWLLLREAFALGYRRVEWKCNALNAPSRRAAQRLGFSFEGVFRQANVSKGRNRDTAWYGMIDADWPALAAAFDTWLAPGNFDAAGHQRASLSALTRPLLVAVG</sequence>
<gene>
    <name evidence="2" type="ORF">GCM10007933_40540</name>
</gene>
<dbReference type="RefSeq" id="WP_284189735.1">
    <property type="nucleotide sequence ID" value="NZ_BSPX01000106.1"/>
</dbReference>
<dbReference type="InterPro" id="IPR051908">
    <property type="entry name" value="Ribosomal_N-acetyltransferase"/>
</dbReference>
<protein>
    <submittedName>
        <fullName evidence="2">N-acetyltransferase</fullName>
    </submittedName>
</protein>
<dbReference type="InterPro" id="IPR016181">
    <property type="entry name" value="Acyl_CoA_acyltransferase"/>
</dbReference>
<dbReference type="SUPFAM" id="SSF55729">
    <property type="entry name" value="Acyl-CoA N-acyltransferases (Nat)"/>
    <property type="match status" value="1"/>
</dbReference>
<evidence type="ECO:0000259" key="1">
    <source>
        <dbReference type="PROSITE" id="PS51186"/>
    </source>
</evidence>
<accession>A0ABQ6FJZ3</accession>
<name>A0ABQ6FJZ3_9RHOO</name>
<dbReference type="InterPro" id="IPR000182">
    <property type="entry name" value="GNAT_dom"/>
</dbReference>